<dbReference type="PANTHER" id="PTHR47495">
    <property type="entry name" value="ALDEHYDE DEHYDROGENASE"/>
    <property type="match status" value="1"/>
</dbReference>
<dbReference type="OrthoDB" id="9767994at2"/>
<dbReference type="Gene3D" id="3.90.1170.50">
    <property type="entry name" value="Aldehyde oxidase/xanthine dehydrogenase, a/b hammerhead"/>
    <property type="match status" value="1"/>
</dbReference>
<feature type="domain" description="Aldehyde oxidase/xanthine dehydrogenase a/b hammerhead" evidence="1">
    <location>
        <begin position="212"/>
        <end position="290"/>
    </location>
</feature>
<dbReference type="Proteomes" id="UP000266313">
    <property type="component" value="Chromosome"/>
</dbReference>
<dbReference type="PANTHER" id="PTHR47495:SF2">
    <property type="entry name" value="ALDEHYDE DEHYDROGENASE"/>
    <property type="match status" value="1"/>
</dbReference>
<dbReference type="InterPro" id="IPR006311">
    <property type="entry name" value="TAT_signal"/>
</dbReference>
<dbReference type="Gene3D" id="3.30.365.10">
    <property type="entry name" value="Aldehyde oxidase/xanthine dehydrogenase, molybdopterin binding domain"/>
    <property type="match status" value="4"/>
</dbReference>
<evidence type="ECO:0000313" key="3">
    <source>
        <dbReference type="Proteomes" id="UP000266313"/>
    </source>
</evidence>
<dbReference type="RefSeq" id="WP_119630277.1">
    <property type="nucleotide sequence ID" value="NZ_AP017928.1"/>
</dbReference>
<organism evidence="2 3">
    <name type="scientific">Methylocaldum marinum</name>
    <dbReference type="NCBI Taxonomy" id="1432792"/>
    <lineage>
        <taxon>Bacteria</taxon>
        <taxon>Pseudomonadati</taxon>
        <taxon>Pseudomonadota</taxon>
        <taxon>Gammaproteobacteria</taxon>
        <taxon>Methylococcales</taxon>
        <taxon>Methylococcaceae</taxon>
        <taxon>Methylocaldum</taxon>
    </lineage>
</organism>
<dbReference type="InterPro" id="IPR012368">
    <property type="entry name" value="OxRdtase_Mopterin-bd_su_IorB"/>
</dbReference>
<dbReference type="PIRSF" id="PIRSF036389">
    <property type="entry name" value="IOR_B"/>
    <property type="match status" value="1"/>
</dbReference>
<name>A0A250KU09_9GAMM</name>
<dbReference type="EMBL" id="AP017928">
    <property type="protein sequence ID" value="BBA34994.1"/>
    <property type="molecule type" value="Genomic_DNA"/>
</dbReference>
<proteinExistence type="predicted"/>
<dbReference type="KEGG" id="mmai:sS8_3051"/>
<evidence type="ECO:0000313" key="2">
    <source>
        <dbReference type="EMBL" id="BBA34994.1"/>
    </source>
</evidence>
<gene>
    <name evidence="2" type="ORF">sS8_3051</name>
</gene>
<dbReference type="GO" id="GO:0016491">
    <property type="term" value="F:oxidoreductase activity"/>
    <property type="evidence" value="ECO:0007669"/>
    <property type="project" value="InterPro"/>
</dbReference>
<dbReference type="InterPro" id="IPR046867">
    <property type="entry name" value="AldOxase/xan_DH_MoCoBD2"/>
</dbReference>
<reference evidence="2 3" key="1">
    <citation type="submission" date="2016-12" db="EMBL/GenBank/DDBJ databases">
        <title>Genome sequencing of Methylocaldum marinum.</title>
        <authorList>
            <person name="Takeuchi M."/>
            <person name="Kamagata Y."/>
            <person name="Hiraoka S."/>
            <person name="Oshima K."/>
            <person name="Hattori M."/>
            <person name="Iwasaki W."/>
        </authorList>
    </citation>
    <scope>NUCLEOTIDE SEQUENCE [LARGE SCALE GENOMIC DNA]</scope>
    <source>
        <strain evidence="2 3">S8</strain>
    </source>
</reference>
<keyword evidence="3" id="KW-1185">Reference proteome</keyword>
<evidence type="ECO:0000259" key="1">
    <source>
        <dbReference type="SMART" id="SM01008"/>
    </source>
</evidence>
<dbReference type="SMART" id="SM01008">
    <property type="entry name" value="Ald_Xan_dh_C"/>
    <property type="match status" value="1"/>
</dbReference>
<dbReference type="AlphaFoldDB" id="A0A250KU09"/>
<dbReference type="PROSITE" id="PS51318">
    <property type="entry name" value="TAT"/>
    <property type="match status" value="1"/>
</dbReference>
<dbReference type="SUPFAM" id="SSF56003">
    <property type="entry name" value="Molybdenum cofactor-binding domain"/>
    <property type="match status" value="2"/>
</dbReference>
<dbReference type="InterPro" id="IPR037165">
    <property type="entry name" value="AldOxase/xan_DH_Mopterin-bd_sf"/>
</dbReference>
<dbReference type="InterPro" id="IPR052516">
    <property type="entry name" value="N-heterocyclic_Hydroxylase"/>
</dbReference>
<dbReference type="Pfam" id="PF20256">
    <property type="entry name" value="MoCoBD_2"/>
    <property type="match status" value="2"/>
</dbReference>
<accession>A0A250KU09</accession>
<dbReference type="InterPro" id="IPR000674">
    <property type="entry name" value="Ald_Oxase/Xan_DH_a/b"/>
</dbReference>
<dbReference type="Pfam" id="PF02738">
    <property type="entry name" value="MoCoBD_1"/>
    <property type="match status" value="1"/>
</dbReference>
<protein>
    <submittedName>
        <fullName evidence="2">Aerobic-type carbon monoxide dehydrogenase, large subunit CoxL/CutL-like protein</fullName>
    </submittedName>
</protein>
<dbReference type="InterPro" id="IPR008274">
    <property type="entry name" value="AldOxase/xan_DH_MoCoBD1"/>
</dbReference>
<sequence>MRQEPIDPRRRQFLKSSALLGGGLVIAFHLPRTVKFAMAAEEPARTYPPNAFIRIGEDETVTILINKSEMGQGVYTSLAMLVADELEADWSKVRVEAAPVAPVYNHTVWNLQATGGSTSVSSSWEQLRKVGAAGRALLIRAAAETWKVKPDACHAENGHVIHKPTQRRLSYGVLSARAAELPMPAGVKLKDPKQFKLIGKPTRRLDTPAKTDGTARFGIDVQLPGLLTALVARPPVFGATLKSFDPAKSRAVAGVVDVVRIPSGIAVVAKDFWSAKKGRDVLEVVWDRGTNADLSSAGLHEEFARLAMTSGVPAKEKGDPTGVLAKIAKPFGAEYAVPYLAHAPMEPLNCTVDLREDRCEIWTGTQFQTVDRNHAAAIAGLKPEQVELHTTLLGGGFGRRGNPQSDFVSEAVHVAKAVKKPVKVVWTREDDIKGGYYRPAFYDRLTAGLDAKGRLIAWSHTLVGQSIAIGTPFESAMIRDGVDVSSVEGAADLPYAIPNVRVDLHSPRLEIPVLWWRSVGHSHTAFVVESFIDEVAHAAGKDPYRFRRDLLAKHPRHRGVLELAAKKAGWGSSLPKGRGRGIAVHSSFGSYVAQVAEVSVEDGQARAHRVVCAIDCGQVVNPDTIAAQMESGIVWALSAALHGEITLNKGEVEQSNFTDYPILRIDEMPVVEVHIVPSREPPSGVGEPGVPPLAPAVTNAVFAATGKRIRSLPLTGHDLKTV</sequence>